<organism evidence="1 2">
    <name type="scientific">Letharia columbiana</name>
    <dbReference type="NCBI Taxonomy" id="112416"/>
    <lineage>
        <taxon>Eukaryota</taxon>
        <taxon>Fungi</taxon>
        <taxon>Dikarya</taxon>
        <taxon>Ascomycota</taxon>
        <taxon>Pezizomycotina</taxon>
        <taxon>Lecanoromycetes</taxon>
        <taxon>OSLEUM clade</taxon>
        <taxon>Lecanoromycetidae</taxon>
        <taxon>Lecanorales</taxon>
        <taxon>Lecanorineae</taxon>
        <taxon>Parmeliaceae</taxon>
        <taxon>Letharia</taxon>
    </lineage>
</organism>
<proteinExistence type="predicted"/>
<gene>
    <name evidence="1" type="ORF">HO173_002333</name>
</gene>
<dbReference type="GeneID" id="59284007"/>
<dbReference type="EMBL" id="JACCJC010000005">
    <property type="protein sequence ID" value="KAF6239787.1"/>
    <property type="molecule type" value="Genomic_DNA"/>
</dbReference>
<comment type="caution">
    <text evidence="1">The sequence shown here is derived from an EMBL/GenBank/DDBJ whole genome shotgun (WGS) entry which is preliminary data.</text>
</comment>
<reference evidence="1 2" key="1">
    <citation type="journal article" date="2020" name="Genomics">
        <title>Complete, high-quality genomes from long-read metagenomic sequencing of two wolf lichen thalli reveals enigmatic genome architecture.</title>
        <authorList>
            <person name="McKenzie S.K."/>
            <person name="Walston R.F."/>
            <person name="Allen J.L."/>
        </authorList>
    </citation>
    <scope>NUCLEOTIDE SEQUENCE [LARGE SCALE GENOMIC DNA]</scope>
    <source>
        <strain evidence="1">WasteWater2</strain>
    </source>
</reference>
<evidence type="ECO:0000313" key="1">
    <source>
        <dbReference type="EMBL" id="KAF6239787.1"/>
    </source>
</evidence>
<protein>
    <submittedName>
        <fullName evidence="1">Uncharacterized protein</fullName>
    </submittedName>
</protein>
<keyword evidence="2" id="KW-1185">Reference proteome</keyword>
<evidence type="ECO:0000313" key="2">
    <source>
        <dbReference type="Proteomes" id="UP000578531"/>
    </source>
</evidence>
<dbReference type="AlphaFoldDB" id="A0A8H6G3B8"/>
<dbReference type="Proteomes" id="UP000578531">
    <property type="component" value="Unassembled WGS sequence"/>
</dbReference>
<dbReference type="RefSeq" id="XP_037169062.1">
    <property type="nucleotide sequence ID" value="XM_037304267.1"/>
</dbReference>
<accession>A0A8H6G3B8</accession>
<sequence length="50" mass="5382">MCINVDRGSSSQSKTMLTVYDMIPRSSDVVETIEEGDVDALVGLFASDKA</sequence>
<name>A0A8H6G3B8_9LECA</name>